<dbReference type="SUPFAM" id="SSF52540">
    <property type="entry name" value="P-loop containing nucleoside triphosphate hydrolases"/>
    <property type="match status" value="1"/>
</dbReference>
<proteinExistence type="inferred from homology"/>
<keyword evidence="10 14" id="KW-0418">Kinase</keyword>
<keyword evidence="12 14" id="KW-0173">Coenzyme A biosynthesis</keyword>
<dbReference type="HAMAP" id="MF_00215">
    <property type="entry name" value="Pantothen_kinase_1"/>
    <property type="match status" value="1"/>
</dbReference>
<dbReference type="InterPro" id="IPR006083">
    <property type="entry name" value="PRK/URK"/>
</dbReference>
<gene>
    <name evidence="14" type="primary">coaA</name>
    <name evidence="17" type="ORF">CRV12_01595</name>
</gene>
<dbReference type="UniPathway" id="UPA00241">
    <property type="reaction ID" value="UER00352"/>
</dbReference>
<evidence type="ECO:0000256" key="8">
    <source>
        <dbReference type="ARBA" id="ARBA00022679"/>
    </source>
</evidence>
<evidence type="ECO:0000256" key="6">
    <source>
        <dbReference type="ARBA" id="ARBA00015080"/>
    </source>
</evidence>
<evidence type="ECO:0000256" key="5">
    <source>
        <dbReference type="ARBA" id="ARBA00012102"/>
    </source>
</evidence>
<dbReference type="GO" id="GO:0015937">
    <property type="term" value="P:coenzyme A biosynthetic process"/>
    <property type="evidence" value="ECO:0007669"/>
    <property type="project" value="UniProtKB-UniRule"/>
</dbReference>
<dbReference type="GO" id="GO:0005737">
    <property type="term" value="C:cytoplasm"/>
    <property type="evidence" value="ECO:0007669"/>
    <property type="project" value="UniProtKB-SubCell"/>
</dbReference>
<dbReference type="Pfam" id="PF00485">
    <property type="entry name" value="PRK"/>
    <property type="match status" value="1"/>
</dbReference>
<evidence type="ECO:0000256" key="1">
    <source>
        <dbReference type="ARBA" id="ARBA00001206"/>
    </source>
</evidence>
<evidence type="ECO:0000256" key="14">
    <source>
        <dbReference type="HAMAP-Rule" id="MF_00215"/>
    </source>
</evidence>
<keyword evidence="9 14" id="KW-0547">Nucleotide-binding</keyword>
<evidence type="ECO:0000256" key="15">
    <source>
        <dbReference type="RuleBase" id="RU003530"/>
    </source>
</evidence>
<comment type="caution">
    <text evidence="17">The sequence shown here is derived from an EMBL/GenBank/DDBJ whole genome shotgun (WGS) entry which is preliminary data.</text>
</comment>
<evidence type="ECO:0000313" key="17">
    <source>
        <dbReference type="EMBL" id="PPI88314.1"/>
    </source>
</evidence>
<comment type="catalytic activity">
    <reaction evidence="1 14 15">
        <text>(R)-pantothenate + ATP = (R)-4'-phosphopantothenate + ADP + H(+)</text>
        <dbReference type="Rhea" id="RHEA:16373"/>
        <dbReference type="ChEBI" id="CHEBI:10986"/>
        <dbReference type="ChEBI" id="CHEBI:15378"/>
        <dbReference type="ChEBI" id="CHEBI:29032"/>
        <dbReference type="ChEBI" id="CHEBI:30616"/>
        <dbReference type="ChEBI" id="CHEBI:456216"/>
        <dbReference type="EC" id="2.7.1.33"/>
    </reaction>
</comment>
<feature type="domain" description="Phosphoribulokinase/uridine kinase" evidence="16">
    <location>
        <begin position="83"/>
        <end position="237"/>
    </location>
</feature>
<evidence type="ECO:0000256" key="10">
    <source>
        <dbReference type="ARBA" id="ARBA00022777"/>
    </source>
</evidence>
<dbReference type="GO" id="GO:0005524">
    <property type="term" value="F:ATP binding"/>
    <property type="evidence" value="ECO:0007669"/>
    <property type="project" value="UniProtKB-UniRule"/>
</dbReference>
<comment type="caution">
    <text evidence="14">Lacks conserved residue(s) required for the propagation of feature annotation.</text>
</comment>
<dbReference type="PANTHER" id="PTHR10285">
    <property type="entry name" value="URIDINE KINASE"/>
    <property type="match status" value="1"/>
</dbReference>
<evidence type="ECO:0000256" key="11">
    <source>
        <dbReference type="ARBA" id="ARBA00022840"/>
    </source>
</evidence>
<dbReference type="CDD" id="cd02025">
    <property type="entry name" value="PanK"/>
    <property type="match status" value="1"/>
</dbReference>
<evidence type="ECO:0000256" key="2">
    <source>
        <dbReference type="ARBA" id="ARBA00004496"/>
    </source>
</evidence>
<dbReference type="PIRSF" id="PIRSF000545">
    <property type="entry name" value="Pantothenate_kin"/>
    <property type="match status" value="1"/>
</dbReference>
<dbReference type="OrthoDB" id="1550976at2"/>
<dbReference type="InterPro" id="IPR004566">
    <property type="entry name" value="PanK"/>
</dbReference>
<dbReference type="RefSeq" id="WP_136130909.1">
    <property type="nucleotide sequence ID" value="NZ_PDKT01000001.1"/>
</dbReference>
<sequence length="307" mass="35500">MTNLYLVFNREEWANLGHSIPLHLSNEQFGKLKNINSGLSINEITEIYLPLLYLLNYFIKSNNYHHKIIGNFLGNKIKKIPYIIGISGGVAVGKSTIANLLQVLLKQWYTKNNVELITTDSFLYPNKILIKKGLMEKKGFPQSYDVCRLIKFLSDLKSGVEVISPIYSHIIYDIVPKKNKIIKQPDILIIEGLNLLQSTPKYSFGSQIFISDFINCSIYVDAVEALLKNWYISRFLKFRENAFTYSNSYFHNYINISKKETIKIAKNFWQKINGLNLKENILPTKRRANIILTKTKDHSINLVSLRK</sequence>
<dbReference type="EC" id="2.7.1.33" evidence="5 14"/>
<dbReference type="EMBL" id="PDKT01000001">
    <property type="protein sequence ID" value="PPI88314.1"/>
    <property type="molecule type" value="Genomic_DNA"/>
</dbReference>
<keyword evidence="8 14" id="KW-0808">Transferase</keyword>
<protein>
    <recommendedName>
        <fullName evidence="6 14">Pantothenate kinase</fullName>
        <ecNumber evidence="5 14">2.7.1.33</ecNumber>
    </recommendedName>
    <alternativeName>
        <fullName evidence="13 14">Pantothenic acid kinase</fullName>
    </alternativeName>
</protein>
<comment type="subcellular location">
    <subcellularLocation>
        <location evidence="2 14 15">Cytoplasm</location>
    </subcellularLocation>
</comment>
<dbReference type="GO" id="GO:0004594">
    <property type="term" value="F:pantothenate kinase activity"/>
    <property type="evidence" value="ECO:0007669"/>
    <property type="project" value="UniProtKB-UniRule"/>
</dbReference>
<evidence type="ECO:0000256" key="12">
    <source>
        <dbReference type="ARBA" id="ARBA00022993"/>
    </source>
</evidence>
<evidence type="ECO:0000256" key="9">
    <source>
        <dbReference type="ARBA" id="ARBA00022741"/>
    </source>
</evidence>
<accession>A0A2P5T142</accession>
<dbReference type="InterPro" id="IPR027417">
    <property type="entry name" value="P-loop_NTPase"/>
</dbReference>
<comment type="pathway">
    <text evidence="3 14 15">Cofactor biosynthesis; coenzyme A biosynthesis; CoA from (R)-pantothenate: step 1/5.</text>
</comment>
<evidence type="ECO:0000256" key="13">
    <source>
        <dbReference type="ARBA" id="ARBA00032866"/>
    </source>
</evidence>
<keyword evidence="7 14" id="KW-0963">Cytoplasm</keyword>
<name>A0A2P5T142_9GAMM</name>
<dbReference type="AlphaFoldDB" id="A0A2P5T142"/>
<evidence type="ECO:0000256" key="7">
    <source>
        <dbReference type="ARBA" id="ARBA00022490"/>
    </source>
</evidence>
<organism evidence="17 18">
    <name type="scientific">Candidatus Pantoea edessiphila</name>
    <dbReference type="NCBI Taxonomy" id="2044610"/>
    <lineage>
        <taxon>Bacteria</taxon>
        <taxon>Pseudomonadati</taxon>
        <taxon>Pseudomonadota</taxon>
        <taxon>Gammaproteobacteria</taxon>
        <taxon>Enterobacterales</taxon>
        <taxon>Erwiniaceae</taxon>
        <taxon>Pantoea</taxon>
    </lineage>
</organism>
<keyword evidence="11 14" id="KW-0067">ATP-binding</keyword>
<evidence type="ECO:0000313" key="18">
    <source>
        <dbReference type="Proteomes" id="UP000296153"/>
    </source>
</evidence>
<reference evidence="17 18" key="1">
    <citation type="journal article" date="2018" name="Genome Biol. Evol.">
        <title>Cladogenesis and Genomic Streamlining in Extracellular Endosymbionts of Tropical Stink Bugs.</title>
        <authorList>
            <person name="Otero-Bravo A."/>
            <person name="Goffredi S."/>
            <person name="Sabree Z.L."/>
        </authorList>
    </citation>
    <scope>NUCLEOTIDE SEQUENCE [LARGE SCALE GENOMIC DNA]</scope>
    <source>
        <strain evidence="17 18">SoEE</strain>
    </source>
</reference>
<comment type="similarity">
    <text evidence="4 14 15">Belongs to the prokaryotic pantothenate kinase family.</text>
</comment>
<evidence type="ECO:0000256" key="4">
    <source>
        <dbReference type="ARBA" id="ARBA00006087"/>
    </source>
</evidence>
<evidence type="ECO:0000259" key="16">
    <source>
        <dbReference type="Pfam" id="PF00485"/>
    </source>
</evidence>
<dbReference type="NCBIfam" id="TIGR00554">
    <property type="entry name" value="panK_bact"/>
    <property type="match status" value="1"/>
</dbReference>
<evidence type="ECO:0000256" key="3">
    <source>
        <dbReference type="ARBA" id="ARBA00005225"/>
    </source>
</evidence>
<dbReference type="Proteomes" id="UP000296153">
    <property type="component" value="Unassembled WGS sequence"/>
</dbReference>
<dbReference type="Gene3D" id="3.40.50.300">
    <property type="entry name" value="P-loop containing nucleotide triphosphate hydrolases"/>
    <property type="match status" value="1"/>
</dbReference>